<keyword evidence="6 8" id="KW-0472">Membrane</keyword>
<feature type="transmembrane region" description="Helical" evidence="8">
    <location>
        <begin position="177"/>
        <end position="194"/>
    </location>
</feature>
<evidence type="ECO:0000256" key="3">
    <source>
        <dbReference type="ARBA" id="ARBA00022692"/>
    </source>
</evidence>
<dbReference type="HAMAP" id="MF_01521">
    <property type="entry name" value="MntP_pump"/>
    <property type="match status" value="1"/>
</dbReference>
<keyword evidence="5 8" id="KW-0406">Ion transport</keyword>
<dbReference type="OrthoDB" id="9811590at2"/>
<comment type="similarity">
    <text evidence="8">Belongs to the MntP (TC 9.B.29) family.</text>
</comment>
<evidence type="ECO:0000256" key="4">
    <source>
        <dbReference type="ARBA" id="ARBA00022989"/>
    </source>
</evidence>
<evidence type="ECO:0000313" key="11">
    <source>
        <dbReference type="Proteomes" id="UP000077589"/>
    </source>
</evidence>
<feature type="chain" id="PRO_5008395801" description="Putative manganese efflux pump MntP" evidence="9">
    <location>
        <begin position="20"/>
        <end position="200"/>
    </location>
</feature>
<evidence type="ECO:0000256" key="6">
    <source>
        <dbReference type="ARBA" id="ARBA00023136"/>
    </source>
</evidence>
<evidence type="ECO:0000256" key="2">
    <source>
        <dbReference type="ARBA" id="ARBA00022475"/>
    </source>
</evidence>
<feature type="signal peptide" evidence="9">
    <location>
        <begin position="1"/>
        <end position="19"/>
    </location>
</feature>
<protein>
    <recommendedName>
        <fullName evidence="8">Putative manganese efflux pump MntP</fullName>
    </recommendedName>
</protein>
<dbReference type="EMBL" id="LXSG01000035">
    <property type="protein sequence ID" value="OAM17798.1"/>
    <property type="molecule type" value="Genomic_DNA"/>
</dbReference>
<keyword evidence="7 8" id="KW-0464">Manganese</keyword>
<evidence type="ECO:0000256" key="5">
    <source>
        <dbReference type="ARBA" id="ARBA00023065"/>
    </source>
</evidence>
<comment type="function">
    <text evidence="8">Probably functions as a manganese efflux pump.</text>
</comment>
<feature type="transmembrane region" description="Helical" evidence="8">
    <location>
        <begin position="144"/>
        <end position="165"/>
    </location>
</feature>
<dbReference type="InterPro" id="IPR003810">
    <property type="entry name" value="Mntp/YtaF"/>
</dbReference>
<evidence type="ECO:0000256" key="9">
    <source>
        <dbReference type="SAM" id="SignalP"/>
    </source>
</evidence>
<dbReference type="GO" id="GO:0005886">
    <property type="term" value="C:plasma membrane"/>
    <property type="evidence" value="ECO:0007669"/>
    <property type="project" value="UniProtKB-SubCell"/>
</dbReference>
<dbReference type="STRING" id="539.A7P85_08035"/>
<keyword evidence="1 8" id="KW-0813">Transport</keyword>
<dbReference type="Pfam" id="PF02659">
    <property type="entry name" value="Mntp"/>
    <property type="match status" value="1"/>
</dbReference>
<dbReference type="InterPro" id="IPR022929">
    <property type="entry name" value="Put_MntP"/>
</dbReference>
<reference evidence="11" key="1">
    <citation type="submission" date="2016-05" db="EMBL/GenBank/DDBJ databases">
        <title>Draft genome of Corynebacterium afermentans subsp. afermentans LCDC 88199T.</title>
        <authorList>
            <person name="Bernier A.-M."/>
            <person name="Bernard K."/>
        </authorList>
    </citation>
    <scope>NUCLEOTIDE SEQUENCE [LARGE SCALE GENOMIC DNA]</scope>
    <source>
        <strain evidence="11">NML04-0072</strain>
    </source>
</reference>
<evidence type="ECO:0000313" key="10">
    <source>
        <dbReference type="EMBL" id="OAM17798.1"/>
    </source>
</evidence>
<evidence type="ECO:0000256" key="7">
    <source>
        <dbReference type="ARBA" id="ARBA00023211"/>
    </source>
</evidence>
<accession>A0A1A9RHS7</accession>
<dbReference type="Proteomes" id="UP000077589">
    <property type="component" value="Unassembled WGS sequence"/>
</dbReference>
<keyword evidence="4 8" id="KW-1133">Transmembrane helix</keyword>
<dbReference type="RefSeq" id="WP_064087971.1">
    <property type="nucleotide sequence ID" value="NZ_LXSG01000035.1"/>
</dbReference>
<dbReference type="PANTHER" id="PTHR35529:SF1">
    <property type="entry name" value="MANGANESE EFFLUX PUMP MNTP-RELATED"/>
    <property type="match status" value="1"/>
</dbReference>
<dbReference type="SUPFAM" id="SSF103473">
    <property type="entry name" value="MFS general substrate transporter"/>
    <property type="match status" value="1"/>
</dbReference>
<dbReference type="GO" id="GO:0005384">
    <property type="term" value="F:manganese ion transmembrane transporter activity"/>
    <property type="evidence" value="ECO:0007669"/>
    <property type="project" value="UniProtKB-UniRule"/>
</dbReference>
<sequence>MSFLTILALAFGMSMDAFAAAIAQGAAIGTPTRRGTLRTAAVFGSVETLTPLIGWAIGSVAQHYIADWDHWIAFTLLLLLGLRMIYGALQPEQPAGEQSAEAQPESGQSGRRPPSPLMLVAIAFATSIDSMIVGVGLAFLEVNILLTALAIGLATTIMATIGLRLGSFLGSAIGKRAEILGGLVLIGIGTLILAEHLHFL</sequence>
<feature type="transmembrane region" description="Helical" evidence="8">
    <location>
        <begin position="71"/>
        <end position="89"/>
    </location>
</feature>
<dbReference type="AlphaFoldDB" id="A0A1A9RHS7"/>
<keyword evidence="3 8" id="KW-0812">Transmembrane</keyword>
<proteinExistence type="inferred from homology"/>
<evidence type="ECO:0000256" key="1">
    <source>
        <dbReference type="ARBA" id="ARBA00022448"/>
    </source>
</evidence>
<keyword evidence="2 8" id="KW-1003">Cell membrane</keyword>
<name>A0A1A9RHS7_EIKCO</name>
<comment type="caution">
    <text evidence="10">The sequence shown here is derived from an EMBL/GenBank/DDBJ whole genome shotgun (WGS) entry which is preliminary data.</text>
</comment>
<comment type="subcellular location">
    <subcellularLocation>
        <location evidence="8">Cell membrane</location>
        <topology evidence="8">Multi-pass membrane protein</topology>
    </subcellularLocation>
</comment>
<comment type="caution">
    <text evidence="8">Lacks conserved residue(s) required for the propagation of feature annotation.</text>
</comment>
<keyword evidence="9" id="KW-0732">Signal</keyword>
<gene>
    <name evidence="8" type="primary">mntP</name>
    <name evidence="10" type="ORF">A7P90_08825</name>
</gene>
<dbReference type="InterPro" id="IPR036259">
    <property type="entry name" value="MFS_trans_sf"/>
</dbReference>
<organism evidence="10 11">
    <name type="scientific">Eikenella corrodens</name>
    <dbReference type="NCBI Taxonomy" id="539"/>
    <lineage>
        <taxon>Bacteria</taxon>
        <taxon>Pseudomonadati</taxon>
        <taxon>Pseudomonadota</taxon>
        <taxon>Betaproteobacteria</taxon>
        <taxon>Neisseriales</taxon>
        <taxon>Neisseriaceae</taxon>
        <taxon>Eikenella</taxon>
    </lineage>
</organism>
<dbReference type="PANTHER" id="PTHR35529">
    <property type="entry name" value="MANGANESE EFFLUX PUMP MNTP-RELATED"/>
    <property type="match status" value="1"/>
</dbReference>
<evidence type="ECO:0000256" key="8">
    <source>
        <dbReference type="HAMAP-Rule" id="MF_01521"/>
    </source>
</evidence>
<feature type="transmembrane region" description="Helical" evidence="8">
    <location>
        <begin position="117"/>
        <end position="138"/>
    </location>
</feature>